<dbReference type="SUPFAM" id="SSF52317">
    <property type="entry name" value="Class I glutamine amidotransferase-like"/>
    <property type="match status" value="1"/>
</dbReference>
<proteinExistence type="inferred from homology"/>
<comment type="function">
    <text evidence="2">Exopeptidase that catalyzes the hydrolytic cleavage of multi-L-arginyl-poly-L-aspartic acid (cyanophycin; a water-insoluble reserve polymer) into aspartate-arginine dipeptides.</text>
</comment>
<name>A0ABQ6LZR3_9GAMM</name>
<dbReference type="InterPro" id="IPR005320">
    <property type="entry name" value="Peptidase_S51"/>
</dbReference>
<dbReference type="Gene3D" id="3.40.50.880">
    <property type="match status" value="1"/>
</dbReference>
<dbReference type="NCBIfam" id="TIGR02069">
    <property type="entry name" value="cyanophycinase"/>
    <property type="match status" value="1"/>
</dbReference>
<organism evidence="9 10">
    <name type="scientific">Biformimicrobium ophioploci</name>
    <dbReference type="NCBI Taxonomy" id="3036711"/>
    <lineage>
        <taxon>Bacteria</taxon>
        <taxon>Pseudomonadati</taxon>
        <taxon>Pseudomonadota</taxon>
        <taxon>Gammaproteobacteria</taxon>
        <taxon>Cellvibrionales</taxon>
        <taxon>Microbulbiferaceae</taxon>
        <taxon>Biformimicrobium</taxon>
    </lineage>
</organism>
<evidence type="ECO:0000256" key="6">
    <source>
        <dbReference type="ARBA" id="ARBA00022670"/>
    </source>
</evidence>
<dbReference type="RefSeq" id="WP_285764201.1">
    <property type="nucleotide sequence ID" value="NZ_BSYJ01000003.1"/>
</dbReference>
<accession>A0ABQ6LZR3</accession>
<evidence type="ECO:0000256" key="7">
    <source>
        <dbReference type="ARBA" id="ARBA00022801"/>
    </source>
</evidence>
<dbReference type="Proteomes" id="UP001224392">
    <property type="component" value="Unassembled WGS sequence"/>
</dbReference>
<protein>
    <recommendedName>
        <fullName evidence="5">Cyanophycinase</fullName>
        <ecNumber evidence="4">3.4.15.6</ecNumber>
    </recommendedName>
</protein>
<dbReference type="PANTHER" id="PTHR36175:SF1">
    <property type="entry name" value="CYANOPHYCINASE"/>
    <property type="match status" value="1"/>
</dbReference>
<sequence length="415" mass="43956">MGLKLIRYLAGALALTASVGAYSAGKLMIVGGALRSDNEDVYRQFIAAIPEDAPDVAIIPAASGRPAHYAKQFATDLAAHGFNGHVHVLPVALRDDRSTPYVDESTWAKGAFDAALPENLNAVGGIWFVGGDQTRITGTMLTDKGEDSPLMTAVRRRLAEGAVVGGTSAGAAIMSDPMIAGGSSLAALTVPPGNEYAGINAQESGQLVLRKGIGFFDAGIVDQHFDRKGRLGRLVRSLESQAPSRRLGFGVDEDTGILVDLGKKEMTVLGAGNLVLIDARQAKFASGKDQFGAQGMTLSVLSRGDRYNYGTHSLSLNGAPTVKNEAFGYVADQGAGMAIPNSRLDHLLGFSLLDNSETAELRRYAFGEDGAGILYRFTQTGNSEGYWRYGSGTKDQYSARDVLFSIEPVSISIER</sequence>
<comment type="caution">
    <text evidence="9">The sequence shown here is derived from an EMBL/GenBank/DDBJ whole genome shotgun (WGS) entry which is preliminary data.</text>
</comment>
<gene>
    <name evidence="9" type="ORF">MNKW57_19020</name>
</gene>
<evidence type="ECO:0000256" key="2">
    <source>
        <dbReference type="ARBA" id="ARBA00002039"/>
    </source>
</evidence>
<dbReference type="Pfam" id="PF03575">
    <property type="entry name" value="Peptidase_S51"/>
    <property type="match status" value="1"/>
</dbReference>
<reference evidence="9 10" key="1">
    <citation type="submission" date="2023-04" db="EMBL/GenBank/DDBJ databases">
        <title>Marinobulbifer ophiurae gen. nov., sp. Nov., isolate from tissue of brittle star Ophioplocus japonicus.</title>
        <authorList>
            <person name="Kawano K."/>
            <person name="Sawayama S."/>
            <person name="Nakagawa S."/>
        </authorList>
    </citation>
    <scope>NUCLEOTIDE SEQUENCE [LARGE SCALE GENOMIC DNA]</scope>
    <source>
        <strain evidence="9 10">NKW57</strain>
    </source>
</reference>
<comment type="catalytic activity">
    <reaction evidence="1">
        <text>[L-4-(L-arginin-2-N-yl)aspartate](n) + H2O = [L-4-(L-arginin-2-N-yl)aspartate](n-1) + L-4-(L-arginin-2-N-yl)aspartate</text>
        <dbReference type="Rhea" id="RHEA:12845"/>
        <dbReference type="Rhea" id="RHEA-COMP:13728"/>
        <dbReference type="Rhea" id="RHEA-COMP:13734"/>
        <dbReference type="ChEBI" id="CHEBI:15377"/>
        <dbReference type="ChEBI" id="CHEBI:137986"/>
        <dbReference type="ChEBI" id="CHEBI:137991"/>
        <dbReference type="EC" id="3.4.15.6"/>
    </reaction>
</comment>
<dbReference type="InterPro" id="IPR029062">
    <property type="entry name" value="Class_I_gatase-like"/>
</dbReference>
<evidence type="ECO:0000256" key="8">
    <source>
        <dbReference type="ARBA" id="ARBA00022825"/>
    </source>
</evidence>
<dbReference type="PANTHER" id="PTHR36175">
    <property type="entry name" value="CYANOPHYCINASE"/>
    <property type="match status" value="1"/>
</dbReference>
<evidence type="ECO:0000256" key="1">
    <source>
        <dbReference type="ARBA" id="ARBA00001092"/>
    </source>
</evidence>
<evidence type="ECO:0000256" key="4">
    <source>
        <dbReference type="ARBA" id="ARBA00013115"/>
    </source>
</evidence>
<evidence type="ECO:0000313" key="9">
    <source>
        <dbReference type="EMBL" id="GMG87581.1"/>
    </source>
</evidence>
<evidence type="ECO:0000313" key="10">
    <source>
        <dbReference type="Proteomes" id="UP001224392"/>
    </source>
</evidence>
<dbReference type="EMBL" id="BSYJ01000003">
    <property type="protein sequence ID" value="GMG87581.1"/>
    <property type="molecule type" value="Genomic_DNA"/>
</dbReference>
<dbReference type="InterPro" id="IPR011811">
    <property type="entry name" value="Peptidase_S51_cyanophycinase"/>
</dbReference>
<dbReference type="CDD" id="cd03145">
    <property type="entry name" value="GAT1_cyanophycinase"/>
    <property type="match status" value="1"/>
</dbReference>
<keyword evidence="10" id="KW-1185">Reference proteome</keyword>
<dbReference type="EC" id="3.4.15.6" evidence="4"/>
<evidence type="ECO:0000256" key="3">
    <source>
        <dbReference type="ARBA" id="ARBA00006534"/>
    </source>
</evidence>
<keyword evidence="6" id="KW-0645">Protease</keyword>
<keyword evidence="7" id="KW-0378">Hydrolase</keyword>
<keyword evidence="8" id="KW-0720">Serine protease</keyword>
<evidence type="ECO:0000256" key="5">
    <source>
        <dbReference type="ARBA" id="ARBA00015719"/>
    </source>
</evidence>
<comment type="similarity">
    <text evidence="3">Belongs to the peptidase S51 family.</text>
</comment>
<dbReference type="PIRSF" id="PIRSF032067">
    <property type="entry name" value="Cyanophycinase"/>
    <property type="match status" value="1"/>
</dbReference>